<comment type="caution">
    <text evidence="1">The sequence shown here is derived from an EMBL/GenBank/DDBJ whole genome shotgun (WGS) entry which is preliminary data.</text>
</comment>
<protein>
    <submittedName>
        <fullName evidence="1">Uncharacterized protein</fullName>
    </submittedName>
</protein>
<keyword evidence="2" id="KW-1185">Reference proteome</keyword>
<evidence type="ECO:0000313" key="2">
    <source>
        <dbReference type="Proteomes" id="UP000831701"/>
    </source>
</evidence>
<dbReference type="Proteomes" id="UP000831701">
    <property type="component" value="Chromosome 15"/>
</dbReference>
<feature type="non-terminal residue" evidence="1">
    <location>
        <position position="1"/>
    </location>
</feature>
<organism evidence="1 2">
    <name type="scientific">Scortum barcoo</name>
    <name type="common">barcoo grunter</name>
    <dbReference type="NCBI Taxonomy" id="214431"/>
    <lineage>
        <taxon>Eukaryota</taxon>
        <taxon>Metazoa</taxon>
        <taxon>Chordata</taxon>
        <taxon>Craniata</taxon>
        <taxon>Vertebrata</taxon>
        <taxon>Euteleostomi</taxon>
        <taxon>Actinopterygii</taxon>
        <taxon>Neopterygii</taxon>
        <taxon>Teleostei</taxon>
        <taxon>Neoteleostei</taxon>
        <taxon>Acanthomorphata</taxon>
        <taxon>Eupercaria</taxon>
        <taxon>Centrarchiformes</taxon>
        <taxon>Terapontoidei</taxon>
        <taxon>Terapontidae</taxon>
        <taxon>Scortum</taxon>
    </lineage>
</organism>
<sequence>LSCVSVLEQGRCTCLWQKPWRFEEVRSRRRKSGQCSARALRASRNSFTKWLNCLFPSPDPAAMGFIISPWSLLLMPSGNISFTDEYVTQQDLRAFTAPEVLEGVSLTSIADIEKMHMYSLGMTLFWGADYEIPQSQPMKLGEHLNSLLLNMCDDVTLSRMSLRTVLDICSKHIRNSSCDPPFSYIRKLVRLVLGSLSQLDGLLTDRESLPERSKEIRERLRGKGLPSGRSAAPRVLERYRARTQEQTSLNRGLSRSMGSLPIQDLLKGDEGAALQYSLSDYNPNSESPTELYPKAPSLQHQHSYPYLHPLHPQQKGRPVELDRRSLPFNSGDLGPSQARKTWASSVDLAYIDPDALRFGALEDARWGNSAISTQSMGRHKSPLWASRERDSQHSEFGVLKSRKPHHHSALSVGSGLTGAYDRIKERQRKLQVLRQAVDDPVHTHQRYHSDYSSSSESPSVTSSDPDYRQAKKPGEVRRYGSQQALSSEHDALSLTSHNTHRHRQYEGAADEGLVGAELLLQKQEKEVQRLQAHLANRLSRANFYPTDDHLAPSRTSILDLRDPLYTSSLPLRKPKNFHGPEFVKMASEPCVALSVPSSIMKRGKAEEVQRKVGVVLLNGQKLDLSCDIKAVCKDVLDMVVAHIGLVEHHLFGLAYLRDNEFFFVEPDAKLSKVAPEGWKEDPKKKKSDVPFNLFLRVKFFLDDVNLIQHAMTKHQYYLQLRKDILEERMRCDTENAMLLASLALQAEFSDYQPELHGKTYFRLEHYLPVSVLDKVNQTTIKEELPKFHSNYYGASESEAEFEFLKVSQRLTEYGVHFHRVLPEKRSQTGIMLGVYSKGVLIFEVLNGNRTPVLRFPWRETKKISFTKKKICLQNTSDGIKHLFQTDSNKTCQYLLQLCSDQHKFHLQMKARQNNQELQDLENCPLSSLQYSHDPRGGDAVARTVSSGSLAPSLSTRSNPDHLKRISYSEVALNKAPSGPIFVQDELHFPGFNPAASTVLSNPRVMSRSHHNLGQMPESPEHRAAESYRGQAHSGQSQAQPTQVASHLQQHQRASSDTDSLSHQQDKSFGIVSHSSPAWSLNRSKKESDSSSIEDTGQAYVVGISMHSSSGPPSTPASVNDSLKKKLSALPSPEREITTVNLKKDVKYGLGFQVVGGENSGRMDLGTIISSITPGGPADVNGCLKPGDRLISVNDMNLQGLSHATTIDILQNAPDDVTLVVSQPKERLYKESSSGYAPYPAKSALKALNSDQRRELDFDTSSEEQVGTGSPSPPLHSASTPSSTSSPVHQNPSLSSQDSRTGSVAKISQPSTNGVQQCLERAKAATIAQHHRPEPNVASDPTPPALPPKTRKAKVSEAPKVSEHSDWGDSDMDEETYSSSQEKLKVKKEYITENLNGNAPGVNSLRPGELFDIELSKKDSSLGISVTGGVNTTVRHGGIYVKAIIPKGAAELDGRIQKGDRVVAVNGKSLEGATHQQAVEALRDTGQTVHLLLEKGHPPADTVHAPLTPQCTPPSADSNRDQNQNKEQSLAIKEKEYSFVTRDNVFEVCLLKNTSGLGFSFSREESIPDEPHGSSMVRVKKLFPGQPAAESGRINVGDVIMRVNQTPLKGLSQHEVISALRGTGQEVTLLLCRPEHGVLPEMDTSALTPMPSPRKEPLAQPESSQSFSGINSLPAMQSKRSQGGVEEALERLLLKTPARHNSYSDSTDGDEEVEEAFSPSAVEQSRQTWEQSVYHTPSSNLGLGRYDSTGQLNDTIHSAFYSPNLSTTRSDLSKRSPSSPVKADLESSTLPMVSSPTAPSPDPLPPPLPLPLNLTMSGNGQDTEEFVPEVELKVSLLKSEKGSLGFTLTKGNDLGCYIHDIVQDPAKGDGRLRPGDRMIMVNKTDVSNMGHTEVVNLVRAAPRVVDLVVGRVLEAPKPPIEAHLLPDICFKGSQEPLGLVLDGGCDSVYGVLFVKDIMPGSVVFEEGSLKPLDLIHYINGAPAQDLTLSESIRLLELSRNNLTLKATRDGKPVSSGQKSVSFLNNNISPKVSSSINGFLKGDDPRDSESLAALCPSEEEIIRVDLEKPQSGGLGFSVIGGERGIFVKSITTGGIAESSGKLQVGDRLLKVNEELMTGVSHTKAVTTIRKAKGLVHLIVSRPPDQNPNTYLAYLPINSDKCNGNTDMSEDSGAKTKLSAPRDGLKSGSFPPIPPIDYEDDPLEQRRETENSAELSEDTDCDGSSLPEDSPESSRKVEWQEESVDDPGNENYLQMSAGQPEEDEITWGSDELPIENMNSRSRDDGPIITEDELTSLPLVKVVPDGQYTGTKLNTVVRMMRGLLEQKVPLQEFENLQNLQPLDDCLVGQTKENKKKNRYKNIVPFDTTRVMLGKDGGYINANFIKMPVKDESYLYIACQGPLPTTLGDFWQMVWEQKSNVIAMMTQEVEGGKVKCQRYWPDTPRTAEMVDDRLQITLIKDQYLDNFVIRLIEVKDIQTNETQLVTHLNYTGWPDHGTPSQPEQLLTFISFMRHVHRSGPIITHCSAGIGRSGTLICIDVVLGLISKDADFDISDVVRNMRLQRQGMVQTEHSFGPYRRFFASLILFFDTLPYMSGRQNNKLPNNLPQLQNLIKRDPQSYVEEFLQQYRHYQSNVQVFKLQPDKPNKELSDLVMFLAQVGHCYLQHLSTFPQELSELLLSHHTVLEPDLRMTFCKALILLRNKDLIDPSGLLELFFELLRCHDKLLRKTLYTHIVTDIKNINAKHKNNKVNTSLQNFMYTMLRDSNPIAAKISLDVMMELYKRNIWNDAKTVNVITTACFSKVTKTEGPSVRDLQVRYSTGKKTTKNKKKMEKAMKVLKKHKKKKKAEVFNFSAIHLIHDPQDFSEKLLKQLEDSKERFEVKIMMMDLISRLVGIHELFLFNFYPFIQRFLQPHQREVTKILLCAAQASHQLVPPEIIEPVIMTIANNFVTDRNSGEVMTVGKFDSFLYSSINAIKEVAARCPLAITEDLLQDLAQYKTHKDKNVMMSARGLIQLFRSLNPQMLHKKDRGRPTEASTEAKIKEYGELEAKDYIPGAEVLEVEEEKKEGEEDEDGWESASISDDDEDGEWVDVHHSSDEDTGEVAEKLRSMPVEERKAKAAVVSGSRLLTQDDFKKIRLVQMAKEVNAAPGKGQKRKNVDSDDEDERGELLTLRNIEKLHKKPKADKETRLATAMAGRTDRKEFVKKRTKLNPHASTSNKEKRRTKNFMMMRHSQNVRTKGKRSFREKQVSCTYCSTGCSPEKEEAVQVEHMDPAMAPGDLVPDHAKQLKSKEKRPGNRAPKADCEPDGSFVFEAHEAWKDFHNSLRHFYEVGELCDVTLKVGSRLIPCHKLVLACVIPYFRAMFLSEMSEAKQELIEIKDFDGDAIQDLVHFAYSSKLTLTVDNVQPLLYAACILQVELVARACCEYMKAHFHPTNCLAVRTFAESHNRVDLMDMADRYACEHFTEVVECEDFTCVSPQHLRTLLSSSELNIHSETQVYNAAVKWLKANPQHHEAWLDQILSQVRLPLLPVEFLTGTVAKDEMIKGNLSCRDLMDEARNYHLHLSNKVVLDFEYSVRTIPRKHTAGSVLFCVGGRGGSGDPFRSIECYSITKNSWFFGPEMNSRRRHVGVISVGGKVYAVGGHDGNEHLGNMEMFDPLTNKWMMKASMNTKRRGIALAALGGPIYAIGGLDDNSCFNDVERYDIESDCWSAVAPMNTPRGGVGSVALGSFVYAVGGNDGVASLSSVERFNPHLNKWTEVSEMGQRRAGNGVSKLNGCLYVVGGFDDNSPLSSVERFDPRMHRWEYVSELTTPRGGVGVATVMGRVFAVGGHNGNIYLNTVEAFEPRMNSLKYMWMGAGGLGVSLPCRSRSGRLLVSRQPDQGRRPGLQQRGQLHVTSSSHFLPAHCQCQQGWREYEDKCYFFSTDTKSWPEANAFCLEQNSNLMSIQDIHERLWVRTQIGTEIYWFGLNDQVSEGVWEWSDGSPFIEYLSHWMQGQPDNWGDEPGEDCGQVVGSSFGQWNDENCSVKRKYICKHINPNPGPQCDLANGWRPHGSNCYKLKADTRKSWTEARHDCVLEGGDLVSITSAAEEQYITGTLDPSRFDLWIGLSTLKCNKISCQVEAGNTQFTWSDALQLGYTNWAANEPTVDAQAGSCGAVIKDESDDFGKWKSHACRYERPYMCKRPLNTICPAGWQSFSGSCYWLVSNVNLLTTWHEALTKCSDMGARLLIINSQEEQYYINGYLPDFHQVDIPDIWIGLSDKDQDGVFKWVDKTEITFSNYGSGWPRNTENIWDCGQIFTGNYEGKWETTNCFKGLGYICEMTGGQNPKPTSAPGQSDFTFPLHNNRLSKAVLISASFLFASDSHCDAGYLLYGDFCYQFETESVKSWQDAEAHCNREQAHLASFHSQQELSFLTAHMPAEAWVGLNDINVENQWVYTDGTPSDFLPWAPDQPDNWQNNEDCAHLRGMNHHEPGLLNDDVCTATKEFICKKAKGQGPPLQPPTSGPGWNEKCGSWMSDPFNDYCYLFNYLSMRTWAEARADCVNQGGDLVSITEPFEQAFIQGVIQQSPTGVSLWMGGHDSIAEGGWEWMDGSPFRYIRWSAGNPDNYYGEDCLSIYINGGYWNDDNCEYKRGYICKRRGNTPEPPPPHDGFMTALVCQDSTAVLHCPHESVINIQSAFYGRQDADICPHLSDSGGGSCTVEGILPYYRKRCDNRPFCFLYAHTEEDPCPTVSKYLQITYSCEQKVCLHGLGVEDGNITDTQLSASSSIGSFTPNRARLNGNSCWMPSGSPTSSWIQVNLGQTRKVTGIVIQGCPQNDHWVTKFKLQHSLDGSTWNDYTADGQFFPGSTDRNTPDTQLLGTPVSAQYIRIVPLEYSGQAGLRFDVLGCTPDYAITCASKPNFNFANDQMTVHCPAGCAKADYIVYGTSVYRGDSNICAAAIHAGVVLNEIGGDCTLLKEEGQDFYSGSTRNGITTRQYNGNYAVSYTFADGELRCSGPDWYEFGEFCYKPFRDKKTWHSARNTCRSLGAELVSILSMTEQSWLESYLYMATSDVWTGLNDLFVPGMFAWSDEHMVTFTYWAPGEPNNHDGFSEDCVEMLHQTGRWNDVSCTELNTYICKMRKAHYPVPSVKPTVYGCPQGWDAYGYSCYWMEETARTWSEAKAFCKELDGFLLHIGDIYEQAHFTVALSGKTDLWWTGLRARGGSGGGVDYIWDDGSPLTFTHWDRDQPDNGDGTCVAMTSGLVGGFWDDKQCLDKYAFICEKHRPDITPPTKAPTPPPAQGCAEGWTALPHFRNCYKLFHNVDWSQKKSWEAASEDCVARGANLVSIHNQEEEEFLSLYSKATSKWIGLKHNPTEGGYSWSDGTPLSHTNWGPGEPNNHENREECVEMVSSTNGTHSSWNDLNCDAHQDWICMISKGKNPILPPVPPPPIPAPDCGSNLGWRKNNNICYYYNDTDIVDFHTAMKRCYAEKASLVSILNKDEQAYVNSMVGTGQVSAAWIGMRMFGIASGQYMWVDFSPVTYTHWGAGEPNNANGEEQCVQMNRHQGGWNDANCGRAGAGYVCKKFPGDVHTPPPPTQPWEGNCPAGWMRFKDKCFMFKGKKGDIKANWSTARSWCRDQGGDLAVIDDQYENDFVSSYLKDLRLPTWIGLSDLLVENQYAWSDGVSPVLYTNWNDNEPNNAGGAEHCVALAHNHLQTGKWNDDACHKDHSFICYRKKSSSIEPPPPTKNPCPDGYISWYLNCYKLVEEPVTWDAAQTACKQQGGNLASIDMSYDQAFVAGVVLQGKSDAWIGLRRKEDGSYTWTDGWPVFFTQWGPGEPSNIKDEGCVSMHGSPFFHGTWNDTKCDQAKPYICKISSEKPPSTPAPGDGKCLQFWVPYGRYCYYVYNEEQGFSWPDSRHYCQSLRADLASLHSRAEVEFIRNLNYTKNHNIWIGLTRDNNFGWGWTDKTSLGFLNWAQGEPNAAFHPGDVAEENCVEMYHDGHWNDNNCLQKRGFACRHRQYHTTDDGGNPVFPTDGPDVNQAGVIAGAIIAAIVIFGLIAGLMYYVFTVRGYKLSDMSLPVRTASKVDVPAFTNPNFTGESDT</sequence>
<gene>
    <name evidence="1" type="ORF">L3Q82_012549</name>
</gene>
<evidence type="ECO:0000313" key="1">
    <source>
        <dbReference type="EMBL" id="KAI3362227.1"/>
    </source>
</evidence>
<name>A0ACB8W4S6_9TELE</name>
<proteinExistence type="predicted"/>
<reference evidence="1" key="1">
    <citation type="submission" date="2022-04" db="EMBL/GenBank/DDBJ databases">
        <title>Jade perch genome.</title>
        <authorList>
            <person name="Chao B."/>
        </authorList>
    </citation>
    <scope>NUCLEOTIDE SEQUENCE</scope>
    <source>
        <strain evidence="1">CB-2022</strain>
    </source>
</reference>
<accession>A0ACB8W4S6</accession>
<dbReference type="EMBL" id="CM041545">
    <property type="protein sequence ID" value="KAI3362227.1"/>
    <property type="molecule type" value="Genomic_DNA"/>
</dbReference>